<dbReference type="PANTHER" id="PTHR22770">
    <property type="entry name" value="UBIQUITIN CONJUGATING ENZYME 7 INTERACTING PROTEIN-RELATED"/>
    <property type="match status" value="1"/>
</dbReference>
<sequence length="727" mass="82084">MGKIELITEAACLQLVLDVLPHFSANHVLAMIQERTTDLTRTKEHSGGIVNELLEGDTYPKEAETASKKRRQADSEDSSDYDQEEHRTGVLSYATDAIALLKDEFLNVPARHIENTLRQHKVLFKSYIALEEQLRTYQRITHAFVKPPRPRNKRGIELVLIEQGSRLPKELHAAKKRIEHEAARRRKVEQMKRAEELNLQRAKTNNEMGDCQCCFTEYPLNRMISCSSRDIHFFCRGCLKQYVETEIGQSKCRPVCFASLECKGTFSRAQLQQILDQKTFDRLEHLQQQEDLAAAGLDFLSECPFCDFKAECPPIEVDREFRCQNTKCGKTSCRLCDKETHIPLSCEEAKKGDQITLRHIVEEAMSAALIRKCNKCQQPFIKDYGCNKMSCSHCGNKQCYICSMNVINYEHFGNPNKGRCNLHDNVEDVHEQAVKRAADEAMAKVRVENPELSEADLMVQVSDRVKKAEAARKGRAAERLNEFPYEMLGDQLAHRPGYPIIPPPRGIVAEEPRALGRPGAAVGAAYNGLAAAVGLPADPAANEPLRAAQLAQLRAQALFVAQQNDTMRMHQQFQDYLNPLAPIDQGFQAAQIRFQQQLRRANMRAHNAYRGLNAQTVQAEMDILDAHRETRRRRLQDVQQRFGELERLGRPLLGPQQLGQPALSANNSVPGDWPAFGLGGQLANAGHAEAGVGLRGMAFDGLDANRAIRNWEMHNRLDEQPRNVPRQ</sequence>
<gene>
    <name evidence="11" type="ORF">M421DRAFT_301329</name>
</gene>
<dbReference type="PANTHER" id="PTHR22770:SF47">
    <property type="entry name" value="E3 UBIQUITIN-PROTEIN LIGASE RNF216"/>
    <property type="match status" value="1"/>
</dbReference>
<dbReference type="InterPro" id="IPR051628">
    <property type="entry name" value="LUBAC_E3_Ligases"/>
</dbReference>
<accession>A0A6A5R6Z9</accession>
<name>A0A6A5R6Z9_9PLEO</name>
<feature type="compositionally biased region" description="Basic and acidic residues" evidence="9">
    <location>
        <begin position="58"/>
        <end position="67"/>
    </location>
</feature>
<evidence type="ECO:0000256" key="8">
    <source>
        <dbReference type="SAM" id="Coils"/>
    </source>
</evidence>
<dbReference type="CDD" id="cd20339">
    <property type="entry name" value="BRcat_RBR_RNF216"/>
    <property type="match status" value="1"/>
</dbReference>
<dbReference type="InterPro" id="IPR013083">
    <property type="entry name" value="Znf_RING/FYVE/PHD"/>
</dbReference>
<dbReference type="EMBL" id="ML978999">
    <property type="protein sequence ID" value="KAF1923925.1"/>
    <property type="molecule type" value="Genomic_DNA"/>
</dbReference>
<evidence type="ECO:0000313" key="12">
    <source>
        <dbReference type="Proteomes" id="UP000800082"/>
    </source>
</evidence>
<evidence type="ECO:0000313" key="11">
    <source>
        <dbReference type="EMBL" id="KAF1923925.1"/>
    </source>
</evidence>
<evidence type="ECO:0000256" key="3">
    <source>
        <dbReference type="ARBA" id="ARBA00022723"/>
    </source>
</evidence>
<keyword evidence="3" id="KW-0479">Metal-binding</keyword>
<keyword evidence="4" id="KW-0677">Repeat</keyword>
<evidence type="ECO:0000256" key="6">
    <source>
        <dbReference type="ARBA" id="ARBA00022786"/>
    </source>
</evidence>
<dbReference type="Gene3D" id="1.20.120.1750">
    <property type="match status" value="1"/>
</dbReference>
<dbReference type="AlphaFoldDB" id="A0A6A5R6Z9"/>
<evidence type="ECO:0000256" key="4">
    <source>
        <dbReference type="ARBA" id="ARBA00022737"/>
    </source>
</evidence>
<protein>
    <recommendedName>
        <fullName evidence="10">RING-type domain-containing protein</fullName>
    </recommendedName>
</protein>
<evidence type="ECO:0000259" key="10">
    <source>
        <dbReference type="PROSITE" id="PS51873"/>
    </source>
</evidence>
<reference evidence="11" key="1">
    <citation type="journal article" date="2020" name="Stud. Mycol.">
        <title>101 Dothideomycetes genomes: a test case for predicting lifestyles and emergence of pathogens.</title>
        <authorList>
            <person name="Haridas S."/>
            <person name="Albert R."/>
            <person name="Binder M."/>
            <person name="Bloem J."/>
            <person name="Labutti K."/>
            <person name="Salamov A."/>
            <person name="Andreopoulos B."/>
            <person name="Baker S."/>
            <person name="Barry K."/>
            <person name="Bills G."/>
            <person name="Bluhm B."/>
            <person name="Cannon C."/>
            <person name="Castanera R."/>
            <person name="Culley D."/>
            <person name="Daum C."/>
            <person name="Ezra D."/>
            <person name="Gonzalez J."/>
            <person name="Henrissat B."/>
            <person name="Kuo A."/>
            <person name="Liang C."/>
            <person name="Lipzen A."/>
            <person name="Lutzoni F."/>
            <person name="Magnuson J."/>
            <person name="Mondo S."/>
            <person name="Nolan M."/>
            <person name="Ohm R."/>
            <person name="Pangilinan J."/>
            <person name="Park H.-J."/>
            <person name="Ramirez L."/>
            <person name="Alfaro M."/>
            <person name="Sun H."/>
            <person name="Tritt A."/>
            <person name="Yoshinaga Y."/>
            <person name="Zwiers L.-H."/>
            <person name="Turgeon B."/>
            <person name="Goodwin S."/>
            <person name="Spatafora J."/>
            <person name="Crous P."/>
            <person name="Grigoriev I."/>
        </authorList>
    </citation>
    <scope>NUCLEOTIDE SEQUENCE</scope>
    <source>
        <strain evidence="11">CBS 183.55</strain>
    </source>
</reference>
<keyword evidence="7" id="KW-0862">Zinc</keyword>
<dbReference type="RefSeq" id="XP_033444178.1">
    <property type="nucleotide sequence ID" value="XM_033589106.1"/>
</dbReference>
<dbReference type="CDD" id="cd20353">
    <property type="entry name" value="Rcat_RBR_RNF216"/>
    <property type="match status" value="1"/>
</dbReference>
<keyword evidence="5" id="KW-0863">Zinc-finger</keyword>
<dbReference type="InterPro" id="IPR047544">
    <property type="entry name" value="RING-HC_RBR_RNF216"/>
</dbReference>
<keyword evidence="8" id="KW-0175">Coiled coil</keyword>
<evidence type="ECO:0000256" key="9">
    <source>
        <dbReference type="SAM" id="MobiDB-lite"/>
    </source>
</evidence>
<dbReference type="InterPro" id="IPR047545">
    <property type="entry name" value="BRcat_RBR_RNF216"/>
</dbReference>
<feature type="domain" description="RING-type" evidence="10">
    <location>
        <begin position="207"/>
        <end position="424"/>
    </location>
</feature>
<evidence type="ECO:0000256" key="2">
    <source>
        <dbReference type="ARBA" id="ARBA00022679"/>
    </source>
</evidence>
<dbReference type="InterPro" id="IPR044066">
    <property type="entry name" value="TRIAD_supradom"/>
</dbReference>
<organism evidence="11 12">
    <name type="scientific">Didymella exigua CBS 183.55</name>
    <dbReference type="NCBI Taxonomy" id="1150837"/>
    <lineage>
        <taxon>Eukaryota</taxon>
        <taxon>Fungi</taxon>
        <taxon>Dikarya</taxon>
        <taxon>Ascomycota</taxon>
        <taxon>Pezizomycotina</taxon>
        <taxon>Dothideomycetes</taxon>
        <taxon>Pleosporomycetidae</taxon>
        <taxon>Pleosporales</taxon>
        <taxon>Pleosporineae</taxon>
        <taxon>Didymellaceae</taxon>
        <taxon>Didymella</taxon>
    </lineage>
</organism>
<dbReference type="PROSITE" id="PS51873">
    <property type="entry name" value="TRIAD"/>
    <property type="match status" value="1"/>
</dbReference>
<feature type="region of interest" description="Disordered" evidence="9">
    <location>
        <begin position="50"/>
        <end position="87"/>
    </location>
</feature>
<dbReference type="Proteomes" id="UP000800082">
    <property type="component" value="Unassembled WGS sequence"/>
</dbReference>
<dbReference type="SUPFAM" id="SSF57850">
    <property type="entry name" value="RING/U-box"/>
    <property type="match status" value="1"/>
</dbReference>
<dbReference type="InterPro" id="IPR047546">
    <property type="entry name" value="Rcat_RBR_RNF216"/>
</dbReference>
<evidence type="ECO:0000256" key="1">
    <source>
        <dbReference type="ARBA" id="ARBA00004906"/>
    </source>
</evidence>
<proteinExistence type="predicted"/>
<keyword evidence="12" id="KW-1185">Reference proteome</keyword>
<dbReference type="GeneID" id="54346753"/>
<dbReference type="GO" id="GO:0008270">
    <property type="term" value="F:zinc ion binding"/>
    <property type="evidence" value="ECO:0007669"/>
    <property type="project" value="UniProtKB-KW"/>
</dbReference>
<feature type="coiled-coil region" evidence="8">
    <location>
        <begin position="180"/>
        <end position="207"/>
    </location>
</feature>
<dbReference type="Pfam" id="PF26200">
    <property type="entry name" value="Rcat_RNF216"/>
    <property type="match status" value="1"/>
</dbReference>
<dbReference type="Gene3D" id="3.30.40.10">
    <property type="entry name" value="Zinc/RING finger domain, C3HC4 (zinc finger)"/>
    <property type="match status" value="1"/>
</dbReference>
<evidence type="ECO:0000256" key="7">
    <source>
        <dbReference type="ARBA" id="ARBA00022833"/>
    </source>
</evidence>
<comment type="pathway">
    <text evidence="1">Protein modification; protein ubiquitination.</text>
</comment>
<dbReference type="OrthoDB" id="10009520at2759"/>
<dbReference type="GO" id="GO:0016740">
    <property type="term" value="F:transferase activity"/>
    <property type="evidence" value="ECO:0007669"/>
    <property type="project" value="UniProtKB-KW"/>
</dbReference>
<keyword evidence="2" id="KW-0808">Transferase</keyword>
<keyword evidence="6" id="KW-0833">Ubl conjugation pathway</keyword>
<evidence type="ECO:0000256" key="5">
    <source>
        <dbReference type="ARBA" id="ARBA00022771"/>
    </source>
</evidence>
<dbReference type="CDD" id="cd16630">
    <property type="entry name" value="RING-HC_RBR_RNF216"/>
    <property type="match status" value="1"/>
</dbReference>